<dbReference type="PATRIC" id="fig|1360.116.peg.1137"/>
<name>A0A0V8EN23_LACLL</name>
<proteinExistence type="predicted"/>
<dbReference type="EMBL" id="LKLW01000087">
    <property type="protein sequence ID" value="KSU26849.1"/>
    <property type="molecule type" value="Genomic_DNA"/>
</dbReference>
<evidence type="ECO:0000313" key="2">
    <source>
        <dbReference type="Proteomes" id="UP000052991"/>
    </source>
</evidence>
<evidence type="ECO:0008006" key="3">
    <source>
        <dbReference type="Google" id="ProtNLM"/>
    </source>
</evidence>
<comment type="caution">
    <text evidence="1">The sequence shown here is derived from an EMBL/GenBank/DDBJ whole genome shotgun (WGS) entry which is preliminary data.</text>
</comment>
<protein>
    <recommendedName>
        <fullName evidence="3">Histidinol-phosphate/aromatic aminotransferase and cobyric acid decarboxylase</fullName>
    </recommendedName>
</protein>
<gene>
    <name evidence="1" type="ORF">N42_1384</name>
</gene>
<dbReference type="Proteomes" id="UP000052991">
    <property type="component" value="Unassembled WGS sequence"/>
</dbReference>
<reference evidence="2" key="1">
    <citation type="submission" date="2015-10" db="EMBL/GenBank/DDBJ databases">
        <title>Draft Genome Sequences of 11 Lactococcus lactis subspecies cremoris strains.</title>
        <authorList>
            <person name="Wels M."/>
            <person name="Backus L."/>
            <person name="Boekhorst J."/>
            <person name="Dijkstra A."/>
            <person name="Beerthuizen M."/>
            <person name="Kelly W."/>
            <person name="Siezen R."/>
            <person name="Bachmann H."/>
            <person name="Van Hijum S."/>
        </authorList>
    </citation>
    <scope>NUCLEOTIDE SEQUENCE [LARGE SCALE GENOMIC DNA]</scope>
    <source>
        <strain evidence="2">N42</strain>
    </source>
</reference>
<organism evidence="1 2">
    <name type="scientific">Lactococcus lactis subsp. lactis</name>
    <name type="common">Streptococcus lactis</name>
    <dbReference type="NCBI Taxonomy" id="1360"/>
    <lineage>
        <taxon>Bacteria</taxon>
        <taxon>Bacillati</taxon>
        <taxon>Bacillota</taxon>
        <taxon>Bacilli</taxon>
        <taxon>Lactobacillales</taxon>
        <taxon>Streptococcaceae</taxon>
        <taxon>Lactococcus</taxon>
    </lineage>
</organism>
<evidence type="ECO:0000313" key="1">
    <source>
        <dbReference type="EMBL" id="KSU26849.1"/>
    </source>
</evidence>
<sequence>MSERKNNMTVTNMSKARPRIDFSLHKAPYKDFYDIQIFFPNGTNQSWVGLSEGQVMRLCEKYNPISTPLSIAIAPRFLPKSSIQKPNWAIRKV</sequence>
<accession>A0A0V8EN23</accession>
<dbReference type="AlphaFoldDB" id="A0A0V8EN23"/>